<accession>A0A9D1P7P6</accession>
<sequence length="190" mass="20162">MTQENYVERIVFRLARGEIAALLRLMDFAGLPGAAIEPAQPDASTVNALVEAGIIVLCEGRILLDRTMALILQSAAESQWFARAEGPGGKALLYVGEKMCVLLTDAGGGALLLEPVRDLSAARPLFQKGAARLGARLQYLARGARGQGTPLCREGGAQQAGEFLAEFERGRDLDAIDHRGSLCSGDIGQL</sequence>
<evidence type="ECO:0000313" key="1">
    <source>
        <dbReference type="EMBL" id="HIV27621.1"/>
    </source>
</evidence>
<gene>
    <name evidence="1" type="ORF">IAA64_06600</name>
</gene>
<proteinExistence type="predicted"/>
<organism evidence="1 2">
    <name type="scientific">Candidatus Ornithocaccomicrobium faecavium</name>
    <dbReference type="NCBI Taxonomy" id="2840890"/>
    <lineage>
        <taxon>Bacteria</taxon>
        <taxon>Bacillati</taxon>
        <taxon>Bacillota</taxon>
        <taxon>Clostridia</taxon>
        <taxon>Candidatus Ornithocaccomicrobium</taxon>
    </lineage>
</organism>
<dbReference type="EMBL" id="DVOT01000124">
    <property type="protein sequence ID" value="HIV27621.1"/>
    <property type="molecule type" value="Genomic_DNA"/>
</dbReference>
<comment type="caution">
    <text evidence="1">The sequence shown here is derived from an EMBL/GenBank/DDBJ whole genome shotgun (WGS) entry which is preliminary data.</text>
</comment>
<name>A0A9D1P7P6_9FIRM</name>
<protein>
    <submittedName>
        <fullName evidence="1">Uncharacterized protein</fullName>
    </submittedName>
</protein>
<evidence type="ECO:0000313" key="2">
    <source>
        <dbReference type="Proteomes" id="UP000886884"/>
    </source>
</evidence>
<dbReference type="AlphaFoldDB" id="A0A9D1P7P6"/>
<reference evidence="1" key="1">
    <citation type="submission" date="2020-10" db="EMBL/GenBank/DDBJ databases">
        <authorList>
            <person name="Gilroy R."/>
        </authorList>
    </citation>
    <scope>NUCLEOTIDE SEQUENCE</scope>
    <source>
        <strain evidence="1">CHK183-6373</strain>
    </source>
</reference>
<dbReference type="Proteomes" id="UP000886884">
    <property type="component" value="Unassembled WGS sequence"/>
</dbReference>
<reference evidence="1" key="2">
    <citation type="journal article" date="2021" name="PeerJ">
        <title>Extensive microbial diversity within the chicken gut microbiome revealed by metagenomics and culture.</title>
        <authorList>
            <person name="Gilroy R."/>
            <person name="Ravi A."/>
            <person name="Getino M."/>
            <person name="Pursley I."/>
            <person name="Horton D.L."/>
            <person name="Alikhan N.F."/>
            <person name="Baker D."/>
            <person name="Gharbi K."/>
            <person name="Hall N."/>
            <person name="Watson M."/>
            <person name="Adriaenssens E.M."/>
            <person name="Foster-Nyarko E."/>
            <person name="Jarju S."/>
            <person name="Secka A."/>
            <person name="Antonio M."/>
            <person name="Oren A."/>
            <person name="Chaudhuri R.R."/>
            <person name="La Ragione R."/>
            <person name="Hildebrand F."/>
            <person name="Pallen M.J."/>
        </authorList>
    </citation>
    <scope>NUCLEOTIDE SEQUENCE</scope>
    <source>
        <strain evidence="1">CHK183-6373</strain>
    </source>
</reference>